<dbReference type="RefSeq" id="WP_188412537.1">
    <property type="nucleotide sequence ID" value="NZ_BMDJ01000003.1"/>
</dbReference>
<dbReference type="EMBL" id="BMDJ01000003">
    <property type="protein sequence ID" value="GGI24687.1"/>
    <property type="molecule type" value="Genomic_DNA"/>
</dbReference>
<accession>A0ABQ2BF83</accession>
<proteinExistence type="predicted"/>
<evidence type="ECO:0000313" key="2">
    <source>
        <dbReference type="Proteomes" id="UP000645390"/>
    </source>
</evidence>
<keyword evidence="2" id="KW-1185">Reference proteome</keyword>
<name>A0ABQ2BF83_9SPHI</name>
<organism evidence="1 2">
    <name type="scientific">Pedobacter mendelii</name>
    <dbReference type="NCBI Taxonomy" id="1908240"/>
    <lineage>
        <taxon>Bacteria</taxon>
        <taxon>Pseudomonadati</taxon>
        <taxon>Bacteroidota</taxon>
        <taxon>Sphingobacteriia</taxon>
        <taxon>Sphingobacteriales</taxon>
        <taxon>Sphingobacteriaceae</taxon>
        <taxon>Pedobacter</taxon>
    </lineage>
</organism>
<dbReference type="Proteomes" id="UP000645390">
    <property type="component" value="Unassembled WGS sequence"/>
</dbReference>
<evidence type="ECO:0000313" key="1">
    <source>
        <dbReference type="EMBL" id="GGI24687.1"/>
    </source>
</evidence>
<reference evidence="2" key="1">
    <citation type="journal article" date="2019" name="Int. J. Syst. Evol. Microbiol.">
        <title>The Global Catalogue of Microorganisms (GCM) 10K type strain sequencing project: providing services to taxonomists for standard genome sequencing and annotation.</title>
        <authorList>
            <consortium name="The Broad Institute Genomics Platform"/>
            <consortium name="The Broad Institute Genome Sequencing Center for Infectious Disease"/>
            <person name="Wu L."/>
            <person name="Ma J."/>
        </authorList>
    </citation>
    <scope>NUCLEOTIDE SEQUENCE [LARGE SCALE GENOMIC DNA]</scope>
    <source>
        <strain evidence="2">CCM 8939</strain>
    </source>
</reference>
<comment type="caution">
    <text evidence="1">The sequence shown here is derived from an EMBL/GenBank/DDBJ whole genome shotgun (WGS) entry which is preliminary data.</text>
</comment>
<gene>
    <name evidence="1" type="ORF">GCM10008119_13900</name>
</gene>
<protein>
    <submittedName>
        <fullName evidence="1">Uncharacterized protein</fullName>
    </submittedName>
</protein>
<sequence length="241" mass="27187">MGLTSETGNAKQLAGFEDFIAQITALGTLYNPPKPELRILNLQEKLTEAKIAMRDISIAMPPFSLAVDKQVLVFKSLNNKITRSLNYFKVCISNPKEIETAKSLADKIRGFQRKKKVPVSANKPANKSISQSRMSYDNRIENLKQYIDVLALSNVYLNPGNDIELDDLRIILNQMEDTNRTVAITKLPLEVVRKKRDIIFYAPVEGIADLVLSVKSYLKATLQKSNPFYNALMGFTFKKRA</sequence>